<reference evidence="1" key="1">
    <citation type="submission" date="2021-01" db="EMBL/GenBank/DDBJ databases">
        <title>WGS of actinomycetes isolated from Thailand.</title>
        <authorList>
            <person name="Thawai C."/>
        </authorList>
    </citation>
    <scope>NUCLEOTIDE SEQUENCE</scope>
    <source>
        <strain evidence="1">RCU-197</strain>
    </source>
</reference>
<evidence type="ECO:0000313" key="2">
    <source>
        <dbReference type="Proteomes" id="UP000661858"/>
    </source>
</evidence>
<keyword evidence="2" id="KW-1185">Reference proteome</keyword>
<evidence type="ECO:0000313" key="1">
    <source>
        <dbReference type="EMBL" id="MBL1083771.1"/>
    </source>
</evidence>
<proteinExistence type="predicted"/>
<name>A0A937JNW6_9ACTN</name>
<comment type="caution">
    <text evidence="1">The sequence shown here is derived from an EMBL/GenBank/DDBJ whole genome shotgun (WGS) entry which is preliminary data.</text>
</comment>
<dbReference type="RefSeq" id="WP_201836600.1">
    <property type="nucleotide sequence ID" value="NZ_JAERRK010000007.1"/>
</dbReference>
<sequence length="50" mass="5523">MLYDALPAESRRSDALGHGGLFPLRGEVPRLAADVKIARTTHLRLIRRGV</sequence>
<dbReference type="Proteomes" id="UP000661858">
    <property type="component" value="Unassembled WGS sequence"/>
</dbReference>
<accession>A0A937JNW6</accession>
<organism evidence="1 2">
    <name type="scientific">Streptomyces actinomycinicus</name>
    <dbReference type="NCBI Taxonomy" id="1695166"/>
    <lineage>
        <taxon>Bacteria</taxon>
        <taxon>Bacillati</taxon>
        <taxon>Actinomycetota</taxon>
        <taxon>Actinomycetes</taxon>
        <taxon>Kitasatosporales</taxon>
        <taxon>Streptomycetaceae</taxon>
        <taxon>Streptomyces</taxon>
    </lineage>
</organism>
<dbReference type="EMBL" id="JAERRK010000007">
    <property type="protein sequence ID" value="MBL1083771.1"/>
    <property type="molecule type" value="Genomic_DNA"/>
</dbReference>
<gene>
    <name evidence="1" type="ORF">JK359_17655</name>
</gene>
<protein>
    <submittedName>
        <fullName evidence="1">Uncharacterized protein</fullName>
    </submittedName>
</protein>
<dbReference type="AlphaFoldDB" id="A0A937JNW6"/>